<feature type="transmembrane region" description="Helical" evidence="9">
    <location>
        <begin position="53"/>
        <end position="80"/>
    </location>
</feature>
<dbReference type="AlphaFoldDB" id="A0A8J7UXZ4"/>
<evidence type="ECO:0000256" key="5">
    <source>
        <dbReference type="ARBA" id="ARBA00022692"/>
    </source>
</evidence>
<dbReference type="Pfam" id="PF04290">
    <property type="entry name" value="DctQ"/>
    <property type="match status" value="1"/>
</dbReference>
<dbReference type="PANTHER" id="PTHR35011">
    <property type="entry name" value="2,3-DIKETO-L-GULONATE TRAP TRANSPORTER SMALL PERMEASE PROTEIN YIAM"/>
    <property type="match status" value="1"/>
</dbReference>
<accession>A0A8J7UXZ4</accession>
<keyword evidence="7 9" id="KW-0472">Membrane</keyword>
<evidence type="ECO:0000256" key="3">
    <source>
        <dbReference type="ARBA" id="ARBA00022475"/>
    </source>
</evidence>
<gene>
    <name evidence="11" type="ORF">NATSA_14500</name>
</gene>
<evidence type="ECO:0000256" key="4">
    <source>
        <dbReference type="ARBA" id="ARBA00022519"/>
    </source>
</evidence>
<dbReference type="GO" id="GO:0022857">
    <property type="term" value="F:transmembrane transporter activity"/>
    <property type="evidence" value="ECO:0007669"/>
    <property type="project" value="TreeGrafter"/>
</dbReference>
<feature type="domain" description="Tripartite ATP-independent periplasmic transporters DctQ component" evidence="10">
    <location>
        <begin position="1"/>
        <end position="121"/>
    </location>
</feature>
<dbReference type="Proteomes" id="UP000673975">
    <property type="component" value="Unassembled WGS sequence"/>
</dbReference>
<dbReference type="GO" id="GO:0015740">
    <property type="term" value="P:C4-dicarboxylate transport"/>
    <property type="evidence" value="ECO:0007669"/>
    <property type="project" value="TreeGrafter"/>
</dbReference>
<feature type="transmembrane region" description="Helical" evidence="9">
    <location>
        <begin position="15"/>
        <end position="32"/>
    </location>
</feature>
<comment type="subcellular location">
    <subcellularLocation>
        <location evidence="1">Cell inner membrane</location>
        <topology evidence="1">Multi-pass membrane protein</topology>
    </subcellularLocation>
</comment>
<evidence type="ECO:0000256" key="9">
    <source>
        <dbReference type="SAM" id="Phobius"/>
    </source>
</evidence>
<comment type="caution">
    <text evidence="11">The sequence shown here is derived from an EMBL/GenBank/DDBJ whole genome shotgun (WGS) entry which is preliminary data.</text>
</comment>
<dbReference type="EMBL" id="JAFIDN010000016">
    <property type="protein sequence ID" value="MBP3193884.1"/>
    <property type="molecule type" value="Genomic_DNA"/>
</dbReference>
<feature type="transmembrane region" description="Helical" evidence="9">
    <location>
        <begin position="92"/>
        <end position="119"/>
    </location>
</feature>
<proteinExistence type="inferred from homology"/>
<evidence type="ECO:0000256" key="7">
    <source>
        <dbReference type="ARBA" id="ARBA00023136"/>
    </source>
</evidence>
<organism evidence="11 12">
    <name type="scientific">Natronogracilivirga saccharolytica</name>
    <dbReference type="NCBI Taxonomy" id="2812953"/>
    <lineage>
        <taxon>Bacteria</taxon>
        <taxon>Pseudomonadati</taxon>
        <taxon>Balneolota</taxon>
        <taxon>Balneolia</taxon>
        <taxon>Balneolales</taxon>
        <taxon>Cyclonatronaceae</taxon>
        <taxon>Natronogracilivirga</taxon>
    </lineage>
</organism>
<name>A0A8J7UXZ4_9BACT</name>
<keyword evidence="4" id="KW-0997">Cell inner membrane</keyword>
<evidence type="ECO:0000256" key="1">
    <source>
        <dbReference type="ARBA" id="ARBA00004429"/>
    </source>
</evidence>
<keyword evidence="5 9" id="KW-0812">Transmembrane</keyword>
<keyword evidence="3" id="KW-1003">Cell membrane</keyword>
<keyword evidence="2" id="KW-0813">Transport</keyword>
<reference evidence="11" key="1">
    <citation type="submission" date="2021-02" db="EMBL/GenBank/DDBJ databases">
        <title>Natronogracilivirga saccharolytica gen. nov. sp. nov. a new anaerobic, haloalkiliphilic carbohydrate-fermenting bacterium from soda lake and proposing of Cyclonatronumiaceae fam. nov. in the phylum Balneolaeota.</title>
        <authorList>
            <person name="Zhilina T.N."/>
            <person name="Sorokin D.Y."/>
            <person name="Zavarzina D.G."/>
            <person name="Toshchakov S.V."/>
            <person name="Kublanov I.V."/>
        </authorList>
    </citation>
    <scope>NUCLEOTIDE SEQUENCE</scope>
    <source>
        <strain evidence="11">Z-1702</strain>
    </source>
</reference>
<comment type="similarity">
    <text evidence="8">Belongs to the TRAP transporter small permease family.</text>
</comment>
<protein>
    <submittedName>
        <fullName evidence="11">TRAP transporter small permease</fullName>
    </submittedName>
</protein>
<keyword evidence="6 9" id="KW-1133">Transmembrane helix</keyword>
<keyword evidence="12" id="KW-1185">Reference proteome</keyword>
<dbReference type="GO" id="GO:0005886">
    <property type="term" value="C:plasma membrane"/>
    <property type="evidence" value="ECO:0007669"/>
    <property type="project" value="UniProtKB-SubCell"/>
</dbReference>
<dbReference type="InterPro" id="IPR055348">
    <property type="entry name" value="DctQ"/>
</dbReference>
<evidence type="ECO:0000313" key="11">
    <source>
        <dbReference type="EMBL" id="MBP3193884.1"/>
    </source>
</evidence>
<dbReference type="PANTHER" id="PTHR35011:SF2">
    <property type="entry name" value="2,3-DIKETO-L-GULONATE TRAP TRANSPORTER SMALL PERMEASE PROTEIN YIAM"/>
    <property type="match status" value="1"/>
</dbReference>
<evidence type="ECO:0000256" key="8">
    <source>
        <dbReference type="ARBA" id="ARBA00038436"/>
    </source>
</evidence>
<evidence type="ECO:0000259" key="10">
    <source>
        <dbReference type="Pfam" id="PF04290"/>
    </source>
</evidence>
<evidence type="ECO:0000256" key="2">
    <source>
        <dbReference type="ARBA" id="ARBA00022448"/>
    </source>
</evidence>
<dbReference type="InterPro" id="IPR007387">
    <property type="entry name" value="TRAP_DctQ"/>
</dbReference>
<evidence type="ECO:0000256" key="6">
    <source>
        <dbReference type="ARBA" id="ARBA00022989"/>
    </source>
</evidence>
<sequence length="143" mass="15810">MRYIIGSPVTFTEELSRFLLIWLGLMAASYAYRQRSHLALDLLILKMRGRQKVVLNVIIHALIGLFSISVLVIGGIQLVYVTYALEQYSSALGISMGIVYIAVPLSGVAITIYAVDFILQELGLRESDMVTETATSEEDLHTG</sequence>
<evidence type="ECO:0000313" key="12">
    <source>
        <dbReference type="Proteomes" id="UP000673975"/>
    </source>
</evidence>